<organism evidence="2">
    <name type="scientific">Hexamita inflata</name>
    <dbReference type="NCBI Taxonomy" id="28002"/>
    <lineage>
        <taxon>Eukaryota</taxon>
        <taxon>Metamonada</taxon>
        <taxon>Diplomonadida</taxon>
        <taxon>Hexamitidae</taxon>
        <taxon>Hexamitinae</taxon>
        <taxon>Hexamita</taxon>
    </lineage>
</organism>
<reference evidence="2" key="1">
    <citation type="submission" date="2023-06" db="EMBL/GenBank/DDBJ databases">
        <authorList>
            <person name="Kurt Z."/>
        </authorList>
    </citation>
    <scope>NUCLEOTIDE SEQUENCE</scope>
</reference>
<gene>
    <name evidence="2" type="ORF">HINF_LOCUS38392</name>
    <name evidence="3" type="ORF">HINF_LOCUS51069</name>
</gene>
<dbReference type="PANTHER" id="PTHR46535:SF1">
    <property type="entry name" value="NEDD4-BINDING PROTEIN 2"/>
    <property type="match status" value="1"/>
</dbReference>
<dbReference type="EMBL" id="CATOUU010000818">
    <property type="protein sequence ID" value="CAI9950747.1"/>
    <property type="molecule type" value="Genomic_DNA"/>
</dbReference>
<dbReference type="GO" id="GO:0004519">
    <property type="term" value="F:endonuclease activity"/>
    <property type="evidence" value="ECO:0007669"/>
    <property type="project" value="TreeGrafter"/>
</dbReference>
<proteinExistence type="predicted"/>
<evidence type="ECO:0000313" key="3">
    <source>
        <dbReference type="EMBL" id="CAL6063850.1"/>
    </source>
</evidence>
<dbReference type="PROSITE" id="PS50828">
    <property type="entry name" value="SMR"/>
    <property type="match status" value="1"/>
</dbReference>
<keyword evidence="4" id="KW-1185">Reference proteome</keyword>
<reference evidence="3 4" key="2">
    <citation type="submission" date="2024-07" db="EMBL/GenBank/DDBJ databases">
        <authorList>
            <person name="Akdeniz Z."/>
        </authorList>
    </citation>
    <scope>NUCLEOTIDE SEQUENCE [LARGE SCALE GENOMIC DNA]</scope>
</reference>
<evidence type="ECO:0000313" key="4">
    <source>
        <dbReference type="Proteomes" id="UP001642409"/>
    </source>
</evidence>
<protein>
    <recommendedName>
        <fullName evidence="1">Smr domain-containing protein</fullName>
    </recommendedName>
</protein>
<dbReference type="InterPro" id="IPR002625">
    <property type="entry name" value="Smr_dom"/>
</dbReference>
<dbReference type="PANTHER" id="PTHR46535">
    <property type="entry name" value="NEDD4-BINDING PROTEIN 2"/>
    <property type="match status" value="1"/>
</dbReference>
<comment type="caution">
    <text evidence="2">The sequence shown here is derived from an EMBL/GenBank/DDBJ whole genome shotgun (WGS) entry which is preliminary data.</text>
</comment>
<dbReference type="SMART" id="SM00463">
    <property type="entry name" value="SMR"/>
    <property type="match status" value="1"/>
</dbReference>
<name>A0AA86QCS1_9EUKA</name>
<dbReference type="EMBL" id="CAXDID020000248">
    <property type="protein sequence ID" value="CAL6063850.1"/>
    <property type="molecule type" value="Genomic_DNA"/>
</dbReference>
<dbReference type="GO" id="GO:0005634">
    <property type="term" value="C:nucleus"/>
    <property type="evidence" value="ECO:0007669"/>
    <property type="project" value="TreeGrafter"/>
</dbReference>
<dbReference type="InterPro" id="IPR052772">
    <property type="entry name" value="Endo/PolyKinase_Domain-Protein"/>
</dbReference>
<dbReference type="Proteomes" id="UP001642409">
    <property type="component" value="Unassembled WGS sequence"/>
</dbReference>
<dbReference type="Gene3D" id="3.30.1370.110">
    <property type="match status" value="1"/>
</dbReference>
<evidence type="ECO:0000259" key="1">
    <source>
        <dbReference type="PROSITE" id="PS50828"/>
    </source>
</evidence>
<accession>A0AA86QCS1</accession>
<dbReference type="SUPFAM" id="SSF160443">
    <property type="entry name" value="SMR domain-like"/>
    <property type="match status" value="1"/>
</dbReference>
<feature type="domain" description="Smr" evidence="1">
    <location>
        <begin position="129"/>
        <end position="212"/>
    </location>
</feature>
<sequence>MYELIYHNLQQSTDDNQLSLDLLDLLGDNNIEVIQELIQNREYYTSHNYQMIIQQCIALIAQIAQISLNDASKYLEKYNYDMDYAINKLYIKKEKKTDKKQDKFQVITTQNTYLEENTEDQYQEGIYQIDLHQMPLVRAIEFVRTQINQLIEIKQKRKQSKIQLIIITGRGNHSVGQLPILKMTVLKLLKTHNITHALDPQTKEGQIIVTIKADTYMI</sequence>
<dbReference type="InterPro" id="IPR036063">
    <property type="entry name" value="Smr_dom_sf"/>
</dbReference>
<dbReference type="AlphaFoldDB" id="A0AA86QCS1"/>
<evidence type="ECO:0000313" key="2">
    <source>
        <dbReference type="EMBL" id="CAI9950747.1"/>
    </source>
</evidence>
<dbReference type="Pfam" id="PF01713">
    <property type="entry name" value="Smr"/>
    <property type="match status" value="1"/>
</dbReference>